<evidence type="ECO:0000313" key="2">
    <source>
        <dbReference type="Proteomes" id="UP000199045"/>
    </source>
</evidence>
<organism evidence="1 2">
    <name type="scientific">Chitinophaga filiformis</name>
    <name type="common">Myxococcus filiformis</name>
    <name type="synonym">Flexibacter filiformis</name>
    <dbReference type="NCBI Taxonomy" id="104663"/>
    <lineage>
        <taxon>Bacteria</taxon>
        <taxon>Pseudomonadati</taxon>
        <taxon>Bacteroidota</taxon>
        <taxon>Chitinophagia</taxon>
        <taxon>Chitinophagales</taxon>
        <taxon>Chitinophagaceae</taxon>
        <taxon>Chitinophaga</taxon>
    </lineage>
</organism>
<accession>A0A1G8AEQ4</accession>
<gene>
    <name evidence="1" type="ORF">SAMN04488121_109224</name>
</gene>
<dbReference type="Proteomes" id="UP000199045">
    <property type="component" value="Unassembled WGS sequence"/>
</dbReference>
<sequence>MSWDITRVYTLPHPAVIEFFKAIPDQVDMDVVNTLEKHTLPEEGLLSITPSHDYFGRDPDEIPRIAHSKYYHVMKEELFTLLKQLHDQTHVPIMYYQCATWGGLTDDEFSVVFDGDLFVYWWDSDTQKPLQLLDDNRTIEIPTSVLQKGLEHLGMSLPTYYFALHTRDYSKWS</sequence>
<dbReference type="AlphaFoldDB" id="A0A1G8AEQ4"/>
<dbReference type="OrthoDB" id="1433112at2"/>
<proteinExistence type="predicted"/>
<protein>
    <submittedName>
        <fullName evidence="1">Uncharacterized protein</fullName>
    </submittedName>
</protein>
<evidence type="ECO:0000313" key="1">
    <source>
        <dbReference type="EMBL" id="SDH19326.1"/>
    </source>
</evidence>
<reference evidence="1 2" key="1">
    <citation type="submission" date="2016-10" db="EMBL/GenBank/DDBJ databases">
        <authorList>
            <person name="de Groot N.N."/>
        </authorList>
    </citation>
    <scope>NUCLEOTIDE SEQUENCE [LARGE SCALE GENOMIC DNA]</scope>
    <source>
        <strain evidence="1 2">DSM 527</strain>
    </source>
</reference>
<dbReference type="EMBL" id="FNBN01000009">
    <property type="protein sequence ID" value="SDH19326.1"/>
    <property type="molecule type" value="Genomic_DNA"/>
</dbReference>
<dbReference type="RefSeq" id="WP_089837070.1">
    <property type="nucleotide sequence ID" value="NZ_FNBN01000009.1"/>
</dbReference>
<name>A0A1G8AEQ4_CHIFI</name>